<evidence type="ECO:0000313" key="3">
    <source>
        <dbReference type="Proteomes" id="UP000621266"/>
    </source>
</evidence>
<organism evidence="2 3">
    <name type="scientific">Streptomyces lycii</name>
    <dbReference type="NCBI Taxonomy" id="2654337"/>
    <lineage>
        <taxon>Bacteria</taxon>
        <taxon>Bacillati</taxon>
        <taxon>Actinomycetota</taxon>
        <taxon>Actinomycetes</taxon>
        <taxon>Kitasatosporales</taxon>
        <taxon>Streptomycetaceae</taxon>
        <taxon>Streptomyces</taxon>
    </lineage>
</organism>
<gene>
    <name evidence="2" type="ORF">GCU69_28155</name>
</gene>
<reference evidence="2 3" key="1">
    <citation type="submission" date="2019-10" db="EMBL/GenBank/DDBJ databases">
        <title>Streptomyces tenebrisbrunneis sp.nov., an endogenous actinomycete isolated from of Lycium ruthenicum.</title>
        <authorList>
            <person name="Ma L."/>
        </authorList>
    </citation>
    <scope>NUCLEOTIDE SEQUENCE [LARGE SCALE GENOMIC DNA]</scope>
    <source>
        <strain evidence="2 3">TRM 66187</strain>
    </source>
</reference>
<comment type="caution">
    <text evidence="2">The sequence shown here is derived from an EMBL/GenBank/DDBJ whole genome shotgun (WGS) entry which is preliminary data.</text>
</comment>
<evidence type="ECO:0000313" key="2">
    <source>
        <dbReference type="EMBL" id="KAF4405872.1"/>
    </source>
</evidence>
<feature type="domain" description="DUF397" evidence="1">
    <location>
        <begin position="10"/>
        <end position="61"/>
    </location>
</feature>
<keyword evidence="3" id="KW-1185">Reference proteome</keyword>
<dbReference type="Proteomes" id="UP000621266">
    <property type="component" value="Unassembled WGS sequence"/>
</dbReference>
<sequence length="74" mass="7791">MNQSGIPDKAWFKSSYSSSGATECVEAAPFEHGMAVRDSKVPLGGKICVSDGAWADFTRGIQAGHFSLGRELAA</sequence>
<evidence type="ECO:0000259" key="1">
    <source>
        <dbReference type="Pfam" id="PF04149"/>
    </source>
</evidence>
<dbReference type="Pfam" id="PF04149">
    <property type="entry name" value="DUF397"/>
    <property type="match status" value="1"/>
</dbReference>
<dbReference type="InterPro" id="IPR007278">
    <property type="entry name" value="DUF397"/>
</dbReference>
<proteinExistence type="predicted"/>
<protein>
    <submittedName>
        <fullName evidence="2">DUF397 domain-containing protein</fullName>
    </submittedName>
</protein>
<name>A0ABQ7FBG2_9ACTN</name>
<dbReference type="EMBL" id="WHPN01000402">
    <property type="protein sequence ID" value="KAF4405872.1"/>
    <property type="molecule type" value="Genomic_DNA"/>
</dbReference>
<accession>A0ABQ7FBG2</accession>